<sequence length="296" mass="31985">MTTHTQPAATSVGADSAPPGQSTRTALMRSRRRHRRTVLALRVGVAVVFLGMWELVSGRPRTEWALIDQLYVSKPSDIWASLVDSIADGTLLPNIVATTMETVLGFLLGAAIGLVLGFLLGISPLWSAVLRPYIVAMNSVPRLALVPLFVLWFGLGMSSKVVFVAMIVFFLVFYNTFAGVHDVDRELVDVLRVMGSSPVQLHTTVTLPSAMTWIISGLSISVPYALVAAVTAEIVASNEGVGYLLNLAAGQFDTAGVFAAILVLVVMGLILTGLVTLLERYLLRWKTDRLRSRSGF</sequence>
<comment type="caution">
    <text evidence="10">The sequence shown here is derived from an EMBL/GenBank/DDBJ whole genome shotgun (WGS) entry which is preliminary data.</text>
</comment>
<dbReference type="InterPro" id="IPR000515">
    <property type="entry name" value="MetI-like"/>
</dbReference>
<name>A0ABP8RUF8_9PSEU</name>
<protein>
    <submittedName>
        <fullName evidence="10">ABC transporter permease</fullName>
    </submittedName>
</protein>
<evidence type="ECO:0000256" key="4">
    <source>
        <dbReference type="ARBA" id="ARBA00022692"/>
    </source>
</evidence>
<dbReference type="SUPFAM" id="SSF161098">
    <property type="entry name" value="MetI-like"/>
    <property type="match status" value="1"/>
</dbReference>
<dbReference type="InterPro" id="IPR035906">
    <property type="entry name" value="MetI-like_sf"/>
</dbReference>
<dbReference type="CDD" id="cd06261">
    <property type="entry name" value="TM_PBP2"/>
    <property type="match status" value="1"/>
</dbReference>
<feature type="transmembrane region" description="Helical" evidence="7">
    <location>
        <begin position="213"/>
        <end position="236"/>
    </location>
</feature>
<evidence type="ECO:0000259" key="9">
    <source>
        <dbReference type="PROSITE" id="PS50928"/>
    </source>
</evidence>
<evidence type="ECO:0000256" key="5">
    <source>
        <dbReference type="ARBA" id="ARBA00022989"/>
    </source>
</evidence>
<evidence type="ECO:0000313" key="10">
    <source>
        <dbReference type="EMBL" id="GAA4548260.1"/>
    </source>
</evidence>
<feature type="domain" description="ABC transmembrane type-1" evidence="9">
    <location>
        <begin position="95"/>
        <end position="275"/>
    </location>
</feature>
<dbReference type="PROSITE" id="PS50928">
    <property type="entry name" value="ABC_TM1"/>
    <property type="match status" value="1"/>
</dbReference>
<feature type="region of interest" description="Disordered" evidence="8">
    <location>
        <begin position="1"/>
        <end position="30"/>
    </location>
</feature>
<evidence type="ECO:0000256" key="8">
    <source>
        <dbReference type="SAM" id="MobiDB-lite"/>
    </source>
</evidence>
<evidence type="ECO:0000313" key="11">
    <source>
        <dbReference type="Proteomes" id="UP001501598"/>
    </source>
</evidence>
<organism evidence="10 11">
    <name type="scientific">Pseudonocardia xishanensis</name>
    <dbReference type="NCBI Taxonomy" id="630995"/>
    <lineage>
        <taxon>Bacteria</taxon>
        <taxon>Bacillati</taxon>
        <taxon>Actinomycetota</taxon>
        <taxon>Actinomycetes</taxon>
        <taxon>Pseudonocardiales</taxon>
        <taxon>Pseudonocardiaceae</taxon>
        <taxon>Pseudonocardia</taxon>
    </lineage>
</organism>
<feature type="transmembrane region" description="Helical" evidence="7">
    <location>
        <begin position="38"/>
        <end position="56"/>
    </location>
</feature>
<feature type="transmembrane region" description="Helical" evidence="7">
    <location>
        <begin position="103"/>
        <end position="126"/>
    </location>
</feature>
<keyword evidence="6 7" id="KW-0472">Membrane</keyword>
<keyword evidence="5 7" id="KW-1133">Transmembrane helix</keyword>
<keyword evidence="2 7" id="KW-0813">Transport</keyword>
<evidence type="ECO:0000256" key="2">
    <source>
        <dbReference type="ARBA" id="ARBA00022448"/>
    </source>
</evidence>
<evidence type="ECO:0000256" key="7">
    <source>
        <dbReference type="RuleBase" id="RU363032"/>
    </source>
</evidence>
<gene>
    <name evidence="10" type="ORF">GCM10023175_34090</name>
</gene>
<comment type="subcellular location">
    <subcellularLocation>
        <location evidence="1 7">Cell membrane</location>
        <topology evidence="1 7">Multi-pass membrane protein</topology>
    </subcellularLocation>
</comment>
<comment type="similarity">
    <text evidence="7">Belongs to the binding-protein-dependent transport system permease family.</text>
</comment>
<dbReference type="RefSeq" id="WP_345418937.1">
    <property type="nucleotide sequence ID" value="NZ_BAABGT010000040.1"/>
</dbReference>
<feature type="transmembrane region" description="Helical" evidence="7">
    <location>
        <begin position="161"/>
        <end position="180"/>
    </location>
</feature>
<dbReference type="PANTHER" id="PTHR30151:SF20">
    <property type="entry name" value="ABC TRANSPORTER PERMEASE PROTEIN HI_0355-RELATED"/>
    <property type="match status" value="1"/>
</dbReference>
<proteinExistence type="inferred from homology"/>
<dbReference type="EMBL" id="BAABGT010000040">
    <property type="protein sequence ID" value="GAA4548260.1"/>
    <property type="molecule type" value="Genomic_DNA"/>
</dbReference>
<dbReference type="Proteomes" id="UP001501598">
    <property type="component" value="Unassembled WGS sequence"/>
</dbReference>
<feature type="transmembrane region" description="Helical" evidence="7">
    <location>
        <begin position="133"/>
        <end position="155"/>
    </location>
</feature>
<keyword evidence="4 7" id="KW-0812">Transmembrane</keyword>
<dbReference type="Gene3D" id="1.10.3720.10">
    <property type="entry name" value="MetI-like"/>
    <property type="match status" value="1"/>
</dbReference>
<evidence type="ECO:0000256" key="3">
    <source>
        <dbReference type="ARBA" id="ARBA00022475"/>
    </source>
</evidence>
<accession>A0ABP8RUF8</accession>
<keyword evidence="3" id="KW-1003">Cell membrane</keyword>
<reference evidence="11" key="1">
    <citation type="journal article" date="2019" name="Int. J. Syst. Evol. Microbiol.">
        <title>The Global Catalogue of Microorganisms (GCM) 10K type strain sequencing project: providing services to taxonomists for standard genome sequencing and annotation.</title>
        <authorList>
            <consortium name="The Broad Institute Genomics Platform"/>
            <consortium name="The Broad Institute Genome Sequencing Center for Infectious Disease"/>
            <person name="Wu L."/>
            <person name="Ma J."/>
        </authorList>
    </citation>
    <scope>NUCLEOTIDE SEQUENCE [LARGE SCALE GENOMIC DNA]</scope>
    <source>
        <strain evidence="11">JCM 17906</strain>
    </source>
</reference>
<dbReference type="Pfam" id="PF00528">
    <property type="entry name" value="BPD_transp_1"/>
    <property type="match status" value="1"/>
</dbReference>
<evidence type="ECO:0000256" key="6">
    <source>
        <dbReference type="ARBA" id="ARBA00023136"/>
    </source>
</evidence>
<keyword evidence="11" id="KW-1185">Reference proteome</keyword>
<evidence type="ECO:0000256" key="1">
    <source>
        <dbReference type="ARBA" id="ARBA00004651"/>
    </source>
</evidence>
<dbReference type="PANTHER" id="PTHR30151">
    <property type="entry name" value="ALKANE SULFONATE ABC TRANSPORTER-RELATED, MEMBRANE SUBUNIT"/>
    <property type="match status" value="1"/>
</dbReference>
<feature type="transmembrane region" description="Helical" evidence="7">
    <location>
        <begin position="256"/>
        <end position="283"/>
    </location>
</feature>